<evidence type="ECO:0000256" key="9">
    <source>
        <dbReference type="ARBA" id="ARBA00022848"/>
    </source>
</evidence>
<evidence type="ECO:0000256" key="13">
    <source>
        <dbReference type="ARBA" id="ARBA00023136"/>
    </source>
</evidence>
<comment type="subcellular location">
    <subcellularLocation>
        <location evidence="4">Endoplasmic reticulum membrane</location>
        <topology evidence="4">Peripheral membrane protein</topology>
    </subcellularLocation>
    <subcellularLocation>
        <location evidence="3">Microsome membrane</location>
        <topology evidence="3">Peripheral membrane protein</topology>
    </subcellularLocation>
</comment>
<dbReference type="PANTHER" id="PTHR24292:SF54">
    <property type="entry name" value="CYP9F3-RELATED"/>
    <property type="match status" value="1"/>
</dbReference>
<proteinExistence type="inferred from homology"/>
<dbReference type="PROSITE" id="PS00086">
    <property type="entry name" value="CYTOCHROME_P450"/>
    <property type="match status" value="1"/>
</dbReference>
<dbReference type="InterPro" id="IPR002403">
    <property type="entry name" value="Cyt_P450_E_grp-IV"/>
</dbReference>
<dbReference type="InterPro" id="IPR017972">
    <property type="entry name" value="Cyt_P450_CS"/>
</dbReference>
<dbReference type="GO" id="GO:0005506">
    <property type="term" value="F:iron ion binding"/>
    <property type="evidence" value="ECO:0007669"/>
    <property type="project" value="InterPro"/>
</dbReference>
<dbReference type="InterPro" id="IPR001128">
    <property type="entry name" value="Cyt_P450"/>
</dbReference>
<evidence type="ECO:0000256" key="15">
    <source>
        <dbReference type="RuleBase" id="RU000461"/>
    </source>
</evidence>
<comment type="similarity">
    <text evidence="5 15">Belongs to the cytochrome P450 family.</text>
</comment>
<dbReference type="Pfam" id="PF00067">
    <property type="entry name" value="p450"/>
    <property type="match status" value="1"/>
</dbReference>
<evidence type="ECO:0000313" key="17">
    <source>
        <dbReference type="Proteomes" id="UP001233999"/>
    </source>
</evidence>
<dbReference type="SUPFAM" id="SSF48264">
    <property type="entry name" value="Cytochrome P450"/>
    <property type="match status" value="1"/>
</dbReference>
<dbReference type="FunFam" id="1.10.630.10:FF:000042">
    <property type="entry name" value="Cytochrome P450"/>
    <property type="match status" value="1"/>
</dbReference>
<dbReference type="InterPro" id="IPR036396">
    <property type="entry name" value="Cyt_P450_sf"/>
</dbReference>
<name>A0AAD8A1K1_DIPPU</name>
<evidence type="ECO:0000256" key="1">
    <source>
        <dbReference type="ARBA" id="ARBA00001971"/>
    </source>
</evidence>
<evidence type="ECO:0000256" key="14">
    <source>
        <dbReference type="PIRSR" id="PIRSR602403-1"/>
    </source>
</evidence>
<evidence type="ECO:0000256" key="4">
    <source>
        <dbReference type="ARBA" id="ARBA00004406"/>
    </source>
</evidence>
<evidence type="ECO:0000256" key="8">
    <source>
        <dbReference type="ARBA" id="ARBA00022824"/>
    </source>
</evidence>
<dbReference type="PRINTS" id="PR00385">
    <property type="entry name" value="P450"/>
</dbReference>
<accession>A0AAD8A1K1</accession>
<gene>
    <name evidence="16" type="ORF">L9F63_016052</name>
</gene>
<evidence type="ECO:0008006" key="18">
    <source>
        <dbReference type="Google" id="ProtNLM"/>
    </source>
</evidence>
<evidence type="ECO:0000256" key="7">
    <source>
        <dbReference type="ARBA" id="ARBA00022723"/>
    </source>
</evidence>
<evidence type="ECO:0000256" key="11">
    <source>
        <dbReference type="ARBA" id="ARBA00023004"/>
    </source>
</evidence>
<reference evidence="16" key="2">
    <citation type="submission" date="2023-05" db="EMBL/GenBank/DDBJ databases">
        <authorList>
            <person name="Fouks B."/>
        </authorList>
    </citation>
    <scope>NUCLEOTIDE SEQUENCE</scope>
    <source>
        <strain evidence="16">Stay&amp;Tobe</strain>
        <tissue evidence="16">Testes</tissue>
    </source>
</reference>
<comment type="cofactor">
    <cofactor evidence="1 14">
        <name>heme</name>
        <dbReference type="ChEBI" id="CHEBI:30413"/>
    </cofactor>
</comment>
<dbReference type="InterPro" id="IPR050476">
    <property type="entry name" value="Insect_CytP450_Detox"/>
</dbReference>
<keyword evidence="11 14" id="KW-0408">Iron</keyword>
<comment type="caution">
    <text evidence="16">The sequence shown here is derived from an EMBL/GenBank/DDBJ whole genome shotgun (WGS) entry which is preliminary data.</text>
</comment>
<dbReference type="EMBL" id="JASPKZ010004180">
    <property type="protein sequence ID" value="KAJ9590915.1"/>
    <property type="molecule type" value="Genomic_DNA"/>
</dbReference>
<evidence type="ECO:0000256" key="3">
    <source>
        <dbReference type="ARBA" id="ARBA00004174"/>
    </source>
</evidence>
<protein>
    <recommendedName>
        <fullName evidence="18">Cytochrome P450</fullName>
    </recommendedName>
</protein>
<keyword evidence="10 15" id="KW-0560">Oxidoreductase</keyword>
<sequence length="476" mass="55033">MMSGKLSYPEFLTWVYNELKGHQYGGVFCFNRPIIFLRDPDLIKTITVKDFEYFTDHLTIIKEEEDVLWGKGIFNLQGQRWKDMRSILSPAFTSTKMKTMFHLVSQCGKQLIDFLDNCCNNHIPEKTCKVEKEGGLLVVELKDLLTRYSNDVIATSAFGIGVDSLKKPSNEFYLMGKEATNFRLYVWMGYSVFPKLMQMLNIDLIPKKVKNFFRALIKNTMVTRERDGIERPDLIQMLMQTYKSRIQDDKMPLSKRKMDDDDLIAQAFLFFVAGFESTATAMCFSCHQIGVYPEIESKLQQEIDKVMRESGGNITYEAINSMKYLDMVISETLRLFPPTGAMDRVCIKPYTLQADPPLDMKPGDGLWIPIYAVHQDPENFPDPEKFDPERFNDENKHNIKPSTYIPFGIGPRICIGSRFALMETKILLVYLLHHFNLKVVSKTPNPVKIKKHGFIMVIEGGFWMGLEKRNQSRNML</sequence>
<evidence type="ECO:0000256" key="5">
    <source>
        <dbReference type="ARBA" id="ARBA00010617"/>
    </source>
</evidence>
<keyword evidence="17" id="KW-1185">Reference proteome</keyword>
<keyword evidence="7 14" id="KW-0479">Metal-binding</keyword>
<evidence type="ECO:0000256" key="10">
    <source>
        <dbReference type="ARBA" id="ARBA00023002"/>
    </source>
</evidence>
<dbReference type="GO" id="GO:0016705">
    <property type="term" value="F:oxidoreductase activity, acting on paired donors, with incorporation or reduction of molecular oxygen"/>
    <property type="evidence" value="ECO:0007669"/>
    <property type="project" value="InterPro"/>
</dbReference>
<keyword evidence="12 15" id="KW-0503">Monooxygenase</keyword>
<dbReference type="GO" id="GO:0005789">
    <property type="term" value="C:endoplasmic reticulum membrane"/>
    <property type="evidence" value="ECO:0007669"/>
    <property type="project" value="UniProtKB-SubCell"/>
</dbReference>
<feature type="binding site" description="axial binding residue" evidence="14">
    <location>
        <position position="414"/>
    </location>
    <ligand>
        <name>heme</name>
        <dbReference type="ChEBI" id="CHEBI:30413"/>
    </ligand>
    <ligandPart>
        <name>Fe</name>
        <dbReference type="ChEBI" id="CHEBI:18248"/>
    </ligandPart>
</feature>
<comment type="function">
    <text evidence="2">May be involved in the metabolism of insect hormones and in the breakdown of synthetic insecticides.</text>
</comment>
<evidence type="ECO:0000256" key="12">
    <source>
        <dbReference type="ARBA" id="ARBA00023033"/>
    </source>
</evidence>
<keyword evidence="8" id="KW-0256">Endoplasmic reticulum</keyword>
<dbReference type="PANTHER" id="PTHR24292">
    <property type="entry name" value="CYTOCHROME P450"/>
    <property type="match status" value="1"/>
</dbReference>
<keyword evidence="13" id="KW-0472">Membrane</keyword>
<keyword evidence="6 14" id="KW-0349">Heme</keyword>
<dbReference type="GO" id="GO:0020037">
    <property type="term" value="F:heme binding"/>
    <property type="evidence" value="ECO:0007669"/>
    <property type="project" value="InterPro"/>
</dbReference>
<dbReference type="PRINTS" id="PR00465">
    <property type="entry name" value="EP450IV"/>
</dbReference>
<organism evidence="16 17">
    <name type="scientific">Diploptera punctata</name>
    <name type="common">Pacific beetle cockroach</name>
    <dbReference type="NCBI Taxonomy" id="6984"/>
    <lineage>
        <taxon>Eukaryota</taxon>
        <taxon>Metazoa</taxon>
        <taxon>Ecdysozoa</taxon>
        <taxon>Arthropoda</taxon>
        <taxon>Hexapoda</taxon>
        <taxon>Insecta</taxon>
        <taxon>Pterygota</taxon>
        <taxon>Neoptera</taxon>
        <taxon>Polyneoptera</taxon>
        <taxon>Dictyoptera</taxon>
        <taxon>Blattodea</taxon>
        <taxon>Blaberoidea</taxon>
        <taxon>Blaberidae</taxon>
        <taxon>Diplopterinae</taxon>
        <taxon>Diploptera</taxon>
    </lineage>
</organism>
<dbReference type="Gene3D" id="1.10.630.10">
    <property type="entry name" value="Cytochrome P450"/>
    <property type="match status" value="1"/>
</dbReference>
<dbReference type="CDD" id="cd11056">
    <property type="entry name" value="CYP6-like"/>
    <property type="match status" value="1"/>
</dbReference>
<evidence type="ECO:0000256" key="6">
    <source>
        <dbReference type="ARBA" id="ARBA00022617"/>
    </source>
</evidence>
<reference evidence="16" key="1">
    <citation type="journal article" date="2023" name="IScience">
        <title>Live-bearing cockroach genome reveals convergent evolutionary mechanisms linked to viviparity in insects and beyond.</title>
        <authorList>
            <person name="Fouks B."/>
            <person name="Harrison M.C."/>
            <person name="Mikhailova A.A."/>
            <person name="Marchal E."/>
            <person name="English S."/>
            <person name="Carruthers M."/>
            <person name="Jennings E.C."/>
            <person name="Chiamaka E.L."/>
            <person name="Frigard R.A."/>
            <person name="Pippel M."/>
            <person name="Attardo G.M."/>
            <person name="Benoit J.B."/>
            <person name="Bornberg-Bauer E."/>
            <person name="Tobe S.S."/>
        </authorList>
    </citation>
    <scope>NUCLEOTIDE SEQUENCE</scope>
    <source>
        <strain evidence="16">Stay&amp;Tobe</strain>
    </source>
</reference>
<dbReference type="GO" id="GO:0004497">
    <property type="term" value="F:monooxygenase activity"/>
    <property type="evidence" value="ECO:0007669"/>
    <property type="project" value="UniProtKB-KW"/>
</dbReference>
<keyword evidence="9" id="KW-0492">Microsome</keyword>
<evidence type="ECO:0000313" key="16">
    <source>
        <dbReference type="EMBL" id="KAJ9590915.1"/>
    </source>
</evidence>
<evidence type="ECO:0000256" key="2">
    <source>
        <dbReference type="ARBA" id="ARBA00003690"/>
    </source>
</evidence>
<dbReference type="AlphaFoldDB" id="A0AAD8A1K1"/>
<dbReference type="Proteomes" id="UP001233999">
    <property type="component" value="Unassembled WGS sequence"/>
</dbReference>